<evidence type="ECO:0000313" key="3">
    <source>
        <dbReference type="EMBL" id="GJN23437.1"/>
    </source>
</evidence>
<sequence length="97" mass="10330">MAAKLPFSSCYLSLLLQLILLLPSSLAASVVTHLPGFDGPLPFYLETGYVGVDDATGTELFYYFVESERNPATDAVLLWLTGGPGCSAFTGFAFEVG</sequence>
<evidence type="ECO:0000313" key="4">
    <source>
        <dbReference type="Proteomes" id="UP001054889"/>
    </source>
</evidence>
<keyword evidence="4" id="KW-1185">Reference proteome</keyword>
<dbReference type="GO" id="GO:0004185">
    <property type="term" value="F:serine-type carboxypeptidase activity"/>
    <property type="evidence" value="ECO:0007669"/>
    <property type="project" value="InterPro"/>
</dbReference>
<organism evidence="3 4">
    <name type="scientific">Eleusine coracana subsp. coracana</name>
    <dbReference type="NCBI Taxonomy" id="191504"/>
    <lineage>
        <taxon>Eukaryota</taxon>
        <taxon>Viridiplantae</taxon>
        <taxon>Streptophyta</taxon>
        <taxon>Embryophyta</taxon>
        <taxon>Tracheophyta</taxon>
        <taxon>Spermatophyta</taxon>
        <taxon>Magnoliopsida</taxon>
        <taxon>Liliopsida</taxon>
        <taxon>Poales</taxon>
        <taxon>Poaceae</taxon>
        <taxon>PACMAD clade</taxon>
        <taxon>Chloridoideae</taxon>
        <taxon>Cynodonteae</taxon>
        <taxon>Eleusininae</taxon>
        <taxon>Eleusine</taxon>
    </lineage>
</organism>
<dbReference type="GO" id="GO:0019748">
    <property type="term" value="P:secondary metabolic process"/>
    <property type="evidence" value="ECO:0007669"/>
    <property type="project" value="TreeGrafter"/>
</dbReference>
<dbReference type="InterPro" id="IPR029058">
    <property type="entry name" value="AB_hydrolase_fold"/>
</dbReference>
<feature type="signal peptide" evidence="2">
    <location>
        <begin position="1"/>
        <end position="27"/>
    </location>
</feature>
<name>A0AAV5EM42_ELECO</name>
<dbReference type="EMBL" id="BQKI01000076">
    <property type="protein sequence ID" value="GJN23437.1"/>
    <property type="molecule type" value="Genomic_DNA"/>
</dbReference>
<dbReference type="PANTHER" id="PTHR11802:SF461">
    <property type="entry name" value="OS02G0687900 PROTEIN"/>
    <property type="match status" value="1"/>
</dbReference>
<dbReference type="PANTHER" id="PTHR11802">
    <property type="entry name" value="SERINE PROTEASE FAMILY S10 SERINE CARBOXYPEPTIDASE"/>
    <property type="match status" value="1"/>
</dbReference>
<dbReference type="GO" id="GO:0006508">
    <property type="term" value="P:proteolysis"/>
    <property type="evidence" value="ECO:0007669"/>
    <property type="project" value="InterPro"/>
</dbReference>
<dbReference type="Gene3D" id="3.40.50.1820">
    <property type="entry name" value="alpha/beta hydrolase"/>
    <property type="match status" value="1"/>
</dbReference>
<reference evidence="3" key="2">
    <citation type="submission" date="2021-12" db="EMBL/GenBank/DDBJ databases">
        <title>Resequencing data analysis of finger millet.</title>
        <authorList>
            <person name="Hatakeyama M."/>
            <person name="Aluri S."/>
            <person name="Balachadran M.T."/>
            <person name="Sivarajan S.R."/>
            <person name="Poveda L."/>
            <person name="Shimizu-Inatsugi R."/>
            <person name="Schlapbach R."/>
            <person name="Sreeman S.M."/>
            <person name="Shimizu K.K."/>
        </authorList>
    </citation>
    <scope>NUCLEOTIDE SEQUENCE</scope>
</reference>
<dbReference type="SUPFAM" id="SSF53474">
    <property type="entry name" value="alpha/beta-Hydrolases"/>
    <property type="match status" value="1"/>
</dbReference>
<feature type="chain" id="PRO_5043349380" evidence="2">
    <location>
        <begin position="28"/>
        <end position="97"/>
    </location>
</feature>
<proteinExistence type="inferred from homology"/>
<comment type="similarity">
    <text evidence="1">Belongs to the peptidase S10 family.</text>
</comment>
<comment type="caution">
    <text evidence="3">The sequence shown here is derived from an EMBL/GenBank/DDBJ whole genome shotgun (WGS) entry which is preliminary data.</text>
</comment>
<evidence type="ECO:0000256" key="2">
    <source>
        <dbReference type="SAM" id="SignalP"/>
    </source>
</evidence>
<evidence type="ECO:0000256" key="1">
    <source>
        <dbReference type="ARBA" id="ARBA00009431"/>
    </source>
</evidence>
<dbReference type="InterPro" id="IPR001563">
    <property type="entry name" value="Peptidase_S10"/>
</dbReference>
<dbReference type="AlphaFoldDB" id="A0AAV5EM42"/>
<protein>
    <submittedName>
        <fullName evidence="3">Uncharacterized protein</fullName>
    </submittedName>
</protein>
<keyword evidence="2" id="KW-0732">Signal</keyword>
<dbReference type="Proteomes" id="UP001054889">
    <property type="component" value="Unassembled WGS sequence"/>
</dbReference>
<reference evidence="3" key="1">
    <citation type="journal article" date="2018" name="DNA Res.">
        <title>Multiple hybrid de novo genome assembly of finger millet, an orphan allotetraploid crop.</title>
        <authorList>
            <person name="Hatakeyama M."/>
            <person name="Aluri S."/>
            <person name="Balachadran M.T."/>
            <person name="Sivarajan S.R."/>
            <person name="Patrignani A."/>
            <person name="Gruter S."/>
            <person name="Poveda L."/>
            <person name="Shimizu-Inatsugi R."/>
            <person name="Baeten J."/>
            <person name="Francoijs K.J."/>
            <person name="Nataraja K.N."/>
            <person name="Reddy Y.A.N."/>
            <person name="Phadnis S."/>
            <person name="Ravikumar R.L."/>
            <person name="Schlapbach R."/>
            <person name="Sreeman S.M."/>
            <person name="Shimizu K.K."/>
        </authorList>
    </citation>
    <scope>NUCLEOTIDE SEQUENCE</scope>
</reference>
<accession>A0AAV5EM42</accession>
<dbReference type="Pfam" id="PF00450">
    <property type="entry name" value="Peptidase_S10"/>
    <property type="match status" value="1"/>
</dbReference>
<dbReference type="GO" id="GO:0016747">
    <property type="term" value="F:acyltransferase activity, transferring groups other than amino-acyl groups"/>
    <property type="evidence" value="ECO:0007669"/>
    <property type="project" value="TreeGrafter"/>
</dbReference>
<gene>
    <name evidence="3" type="primary">gb11086</name>
    <name evidence="3" type="ORF">PR202_gb11086</name>
</gene>